<evidence type="ECO:0000313" key="6">
    <source>
        <dbReference type="Proteomes" id="UP001589789"/>
    </source>
</evidence>
<dbReference type="Pfam" id="PF02563">
    <property type="entry name" value="Poly_export"/>
    <property type="match status" value="1"/>
</dbReference>
<reference evidence="5 6" key="1">
    <citation type="submission" date="2024-09" db="EMBL/GenBank/DDBJ databases">
        <authorList>
            <person name="Sun Q."/>
            <person name="Mori K."/>
        </authorList>
    </citation>
    <scope>NUCLEOTIDE SEQUENCE [LARGE SCALE GENOMIC DNA]</scope>
    <source>
        <strain evidence="5 6">CCM 7468</strain>
    </source>
</reference>
<evidence type="ECO:0000259" key="4">
    <source>
        <dbReference type="Pfam" id="PF10531"/>
    </source>
</evidence>
<dbReference type="Pfam" id="PF10531">
    <property type="entry name" value="SLBB"/>
    <property type="match status" value="1"/>
</dbReference>
<feature type="domain" description="Polysaccharide export protein N-terminal" evidence="3">
    <location>
        <begin position="148"/>
        <end position="220"/>
    </location>
</feature>
<feature type="region of interest" description="Disordered" evidence="2">
    <location>
        <begin position="99"/>
        <end position="127"/>
    </location>
</feature>
<dbReference type="PANTHER" id="PTHR33619">
    <property type="entry name" value="POLYSACCHARIDE EXPORT PROTEIN GFCE-RELATED"/>
    <property type="match status" value="1"/>
</dbReference>
<evidence type="ECO:0000313" key="5">
    <source>
        <dbReference type="EMBL" id="MFC0387399.1"/>
    </source>
</evidence>
<dbReference type="InterPro" id="IPR049712">
    <property type="entry name" value="Poly_export"/>
</dbReference>
<evidence type="ECO:0000256" key="1">
    <source>
        <dbReference type="ARBA" id="ARBA00022729"/>
    </source>
</evidence>
<dbReference type="RefSeq" id="WP_377052796.1">
    <property type="nucleotide sequence ID" value="NZ_JBHLVZ010000060.1"/>
</dbReference>
<organism evidence="5 6">
    <name type="scientific">Muricoccus vinaceus</name>
    <dbReference type="NCBI Taxonomy" id="424704"/>
    <lineage>
        <taxon>Bacteria</taxon>
        <taxon>Pseudomonadati</taxon>
        <taxon>Pseudomonadota</taxon>
        <taxon>Alphaproteobacteria</taxon>
        <taxon>Acetobacterales</taxon>
        <taxon>Roseomonadaceae</taxon>
        <taxon>Muricoccus</taxon>
    </lineage>
</organism>
<comment type="caution">
    <text evidence="5">The sequence shown here is derived from an EMBL/GenBank/DDBJ whole genome shotgun (WGS) entry which is preliminary data.</text>
</comment>
<name>A0ABV6IUW7_9PROT</name>
<keyword evidence="6" id="KW-1185">Reference proteome</keyword>
<evidence type="ECO:0000256" key="2">
    <source>
        <dbReference type="SAM" id="MobiDB-lite"/>
    </source>
</evidence>
<dbReference type="InterPro" id="IPR019554">
    <property type="entry name" value="Soluble_ligand-bd"/>
</dbReference>
<sequence>MPVRTKQNEIPQANMMQTGTTLAAAMRDQAGARRRPARMLVLLATLLASPAALTQATTQARAQSPADLLGQPVPGRLGPMLAQAAPMQATDTLLPSATTTSRAGTATEAEGGPVVSGPLGDLSRRSGPSSAVFGASLFNRAAPSPADAPNPNYRIAVGDRVSVRVWGAVESEAIGIVDGDGNLFLPGIGPIRIAGTSAGSLQSAVEAEVRRIYTQQVQVYAVLLNVNRIGVFVTGFVRSPGRHTGTGMESVIDYLMRAGGVDPARGSFRDIEIRRGGRTVQRVDLYPFLLTGRLPSHLFAEGDTIVVAKQGALVSVDGAIRNNYLFEVPGRAMPGEELVQLAAPLPSATNVVVRGTRNGQPWSRYTTVAELRRISLLDQDVASFITDAPAQTIRVTIEGSRIGPSVLIADRDIGLCQLLDHVAVDPTMADTQSVFLLRPRLAAQQMRTINETLDRLERQLFNASSSTTGVAEIRASEAQLVSQYIARARRIQPEGRLVVSDGTGRCTDTRLEDGDTVVVPERSETVMIAGEVTTPQAVLWRPNLRIEDYVQQAGGFTQRGNASNIMIRRASGEIVLEPRVGPRPGDELIALPRLDPKLFQVTRDVFQLIYQTALAARVFQ</sequence>
<dbReference type="Proteomes" id="UP001589789">
    <property type="component" value="Unassembled WGS sequence"/>
</dbReference>
<feature type="domain" description="Soluble ligand binding" evidence="4">
    <location>
        <begin position="526"/>
        <end position="573"/>
    </location>
</feature>
<dbReference type="Gene3D" id="3.10.560.10">
    <property type="entry name" value="Outer membrane lipoprotein wza domain like"/>
    <property type="match status" value="2"/>
</dbReference>
<dbReference type="EMBL" id="JBHLVZ010000060">
    <property type="protein sequence ID" value="MFC0387399.1"/>
    <property type="molecule type" value="Genomic_DNA"/>
</dbReference>
<keyword evidence="1" id="KW-0732">Signal</keyword>
<protein>
    <submittedName>
        <fullName evidence="5">Polysaccharide biosynthesis/export family protein</fullName>
    </submittedName>
</protein>
<accession>A0ABV6IUW7</accession>
<dbReference type="InterPro" id="IPR003715">
    <property type="entry name" value="Poly_export_N"/>
</dbReference>
<proteinExistence type="predicted"/>
<feature type="compositionally biased region" description="Low complexity" evidence="2">
    <location>
        <begin position="99"/>
        <end position="112"/>
    </location>
</feature>
<gene>
    <name evidence="5" type="ORF">ACFFIC_17870</name>
</gene>
<dbReference type="PANTHER" id="PTHR33619:SF3">
    <property type="entry name" value="POLYSACCHARIDE EXPORT PROTEIN GFCE-RELATED"/>
    <property type="match status" value="1"/>
</dbReference>
<evidence type="ECO:0000259" key="3">
    <source>
        <dbReference type="Pfam" id="PF02563"/>
    </source>
</evidence>